<evidence type="ECO:0000313" key="2">
    <source>
        <dbReference type="EMBL" id="MCU9850613.1"/>
    </source>
</evidence>
<sequence>FSQERHLYSRQNFKLNRAAALAEWRGLGAA</sequence>
<dbReference type="Proteomes" id="UP001209535">
    <property type="component" value="Unassembled WGS sequence"/>
</dbReference>
<protein>
    <submittedName>
        <fullName evidence="1">IS6 family transposase</fullName>
    </submittedName>
</protein>
<feature type="non-terminal residue" evidence="1">
    <location>
        <position position="1"/>
    </location>
</feature>
<organism evidence="1 3">
    <name type="scientific">Albidovulum salinarum</name>
    <dbReference type="NCBI Taxonomy" id="2984153"/>
    <lineage>
        <taxon>Bacteria</taxon>
        <taxon>Pseudomonadati</taxon>
        <taxon>Pseudomonadota</taxon>
        <taxon>Alphaproteobacteria</taxon>
        <taxon>Rhodobacterales</taxon>
        <taxon>Paracoccaceae</taxon>
        <taxon>Albidovulum</taxon>
    </lineage>
</organism>
<gene>
    <name evidence="1" type="ORF">OEZ60_02045</name>
    <name evidence="2" type="ORF">OEZ60_21810</name>
</gene>
<name>A0ABT2WYM8_9RHOB</name>
<comment type="caution">
    <text evidence="1">The sequence shown here is derived from an EMBL/GenBank/DDBJ whole genome shotgun (WGS) entry which is preliminary data.</text>
</comment>
<dbReference type="EMBL" id="JAOVQO010000002">
    <property type="protein sequence ID" value="MCU9846777.1"/>
    <property type="molecule type" value="Genomic_DNA"/>
</dbReference>
<evidence type="ECO:0000313" key="1">
    <source>
        <dbReference type="EMBL" id="MCU9846777.1"/>
    </source>
</evidence>
<accession>A0ABT2WYM8</accession>
<evidence type="ECO:0000313" key="3">
    <source>
        <dbReference type="Proteomes" id="UP001209535"/>
    </source>
</evidence>
<keyword evidence="3" id="KW-1185">Reference proteome</keyword>
<proteinExistence type="predicted"/>
<reference evidence="1 3" key="1">
    <citation type="submission" date="2022-10" db="EMBL/GenBank/DDBJ databases">
        <title>Defluviimonas sp. nov., isolated from ocean surface sediments.</title>
        <authorList>
            <person name="He W."/>
            <person name="Wang L."/>
            <person name="Zhang D.-F."/>
        </authorList>
    </citation>
    <scope>NUCLEOTIDE SEQUENCE [LARGE SCALE GENOMIC DNA]</scope>
    <source>
        <strain evidence="1 3">WL0024</strain>
    </source>
</reference>
<dbReference type="EMBL" id="JAOVQO010000044">
    <property type="protein sequence ID" value="MCU9850613.1"/>
    <property type="molecule type" value="Genomic_DNA"/>
</dbReference>